<feature type="compositionally biased region" description="Pro residues" evidence="3">
    <location>
        <begin position="481"/>
        <end position="491"/>
    </location>
</feature>
<dbReference type="PROSITE" id="PS51382">
    <property type="entry name" value="SPX"/>
    <property type="match status" value="1"/>
</dbReference>
<dbReference type="SMART" id="SM01400">
    <property type="entry name" value="Pribosyltran_N"/>
    <property type="match status" value="1"/>
</dbReference>
<proteinExistence type="inferred from homology"/>
<dbReference type="EMBL" id="AHKC01018419">
    <property type="protein sequence ID" value="EKF27334.1"/>
    <property type="molecule type" value="Genomic_DNA"/>
</dbReference>
<accession>K2MNX1</accession>
<evidence type="ECO:0000313" key="6">
    <source>
        <dbReference type="Proteomes" id="UP000007350"/>
    </source>
</evidence>
<comment type="caution">
    <text evidence="5">The sequence shown here is derived from an EMBL/GenBank/DDBJ whole genome shotgun (WGS) entry which is preliminary data.</text>
</comment>
<evidence type="ECO:0000256" key="1">
    <source>
        <dbReference type="ARBA" id="ARBA00006478"/>
    </source>
</evidence>
<dbReference type="GO" id="GO:0016301">
    <property type="term" value="F:kinase activity"/>
    <property type="evidence" value="ECO:0007669"/>
    <property type="project" value="UniProtKB-KW"/>
</dbReference>
<dbReference type="InterPro" id="IPR004331">
    <property type="entry name" value="SPX_dom"/>
</dbReference>
<dbReference type="GO" id="GO:0006015">
    <property type="term" value="P:5-phosphoribose 1-diphosphate biosynthetic process"/>
    <property type="evidence" value="ECO:0007669"/>
    <property type="project" value="TreeGrafter"/>
</dbReference>
<name>K2MNX1_TRYCR</name>
<dbReference type="OrthoDB" id="413572at2759"/>
<dbReference type="GO" id="GO:0000287">
    <property type="term" value="F:magnesium ion binding"/>
    <property type="evidence" value="ECO:0007669"/>
    <property type="project" value="InterPro"/>
</dbReference>
<dbReference type="InterPro" id="IPR029099">
    <property type="entry name" value="Pribosyltran_N"/>
</dbReference>
<dbReference type="Gene3D" id="3.40.50.2020">
    <property type="match status" value="4"/>
</dbReference>
<keyword evidence="5" id="KW-0418">Kinase</keyword>
<dbReference type="CDD" id="cd14447">
    <property type="entry name" value="SPX"/>
    <property type="match status" value="1"/>
</dbReference>
<protein>
    <submittedName>
        <fullName evidence="5">Ribose-phosphate pyrophosphokinase, putative</fullName>
    </submittedName>
</protein>
<dbReference type="PANTHER" id="PTHR10210">
    <property type="entry name" value="RIBOSE-PHOSPHATE DIPHOSPHOKINASE FAMILY MEMBER"/>
    <property type="match status" value="1"/>
</dbReference>
<evidence type="ECO:0000256" key="2">
    <source>
        <dbReference type="ARBA" id="ARBA00022727"/>
    </source>
</evidence>
<dbReference type="FunFam" id="3.40.50.2020:FF:000014">
    <property type="entry name" value="Ribose-phosphate pyrophosphokinase 1"/>
    <property type="match status" value="1"/>
</dbReference>
<evidence type="ECO:0000259" key="4">
    <source>
        <dbReference type="PROSITE" id="PS51382"/>
    </source>
</evidence>
<dbReference type="GO" id="GO:0002189">
    <property type="term" value="C:ribose phosphate diphosphokinase complex"/>
    <property type="evidence" value="ECO:0007669"/>
    <property type="project" value="TreeGrafter"/>
</dbReference>
<feature type="domain" description="SPX" evidence="4">
    <location>
        <begin position="11"/>
        <end position="188"/>
    </location>
</feature>
<dbReference type="GO" id="GO:0005737">
    <property type="term" value="C:cytoplasm"/>
    <property type="evidence" value="ECO:0007669"/>
    <property type="project" value="TreeGrafter"/>
</dbReference>
<feature type="region of interest" description="Disordered" evidence="3">
    <location>
        <begin position="479"/>
        <end position="509"/>
    </location>
</feature>
<reference evidence="5 6" key="1">
    <citation type="journal article" date="2012" name="BMC Genomics">
        <title>Comparative genomic analysis of human infective Trypanosoma cruzi lineages with the bat-restricted subspecies T. cruzi marinkellei.</title>
        <authorList>
            <person name="Franzen O."/>
            <person name="Talavera-Lopez C."/>
            <person name="Ochaya S."/>
            <person name="Butler C.E."/>
            <person name="Messenger L.A."/>
            <person name="Lewis M.D."/>
            <person name="Llewellyn M.S."/>
            <person name="Marinkelle C.J."/>
            <person name="Tyler K.M."/>
            <person name="Miles M.A."/>
            <person name="Andersson B."/>
        </authorList>
    </citation>
    <scope>NUCLEOTIDE SEQUENCE [LARGE SCALE GENOMIC DNA]</scope>
    <source>
        <strain evidence="5 6">B7</strain>
    </source>
</reference>
<keyword evidence="2" id="KW-0545">Nucleotide biosynthesis</keyword>
<dbReference type="InterPro" id="IPR005946">
    <property type="entry name" value="Rib-P_diPkinase"/>
</dbReference>
<comment type="similarity">
    <text evidence="1">Belongs to the ribose-phosphate pyrophosphokinase family.</text>
</comment>
<dbReference type="Pfam" id="PF14572">
    <property type="entry name" value="Pribosyl_synth"/>
    <property type="match status" value="1"/>
</dbReference>
<keyword evidence="5" id="KW-0808">Transferase</keyword>
<dbReference type="InterPro" id="IPR029057">
    <property type="entry name" value="PRTase-like"/>
</dbReference>
<keyword evidence="6" id="KW-1185">Reference proteome</keyword>
<evidence type="ECO:0000313" key="5">
    <source>
        <dbReference type="EMBL" id="EKF27334.1"/>
    </source>
</evidence>
<dbReference type="AlphaFoldDB" id="K2MNX1"/>
<evidence type="ECO:0000256" key="3">
    <source>
        <dbReference type="SAM" id="MobiDB-lite"/>
    </source>
</evidence>
<dbReference type="Proteomes" id="UP000007350">
    <property type="component" value="Unassembled WGS sequence"/>
</dbReference>
<dbReference type="SUPFAM" id="SSF53271">
    <property type="entry name" value="PRTase-like"/>
    <property type="match status" value="2"/>
</dbReference>
<dbReference type="GO" id="GO:0004749">
    <property type="term" value="F:ribose phosphate diphosphokinase activity"/>
    <property type="evidence" value="ECO:0007669"/>
    <property type="project" value="TreeGrafter"/>
</dbReference>
<dbReference type="PANTHER" id="PTHR10210:SF111">
    <property type="entry name" value="PYROPHOSPHOKINASE, PUTATIVE-RELATED"/>
    <property type="match status" value="1"/>
</dbReference>
<dbReference type="Pfam" id="PF13793">
    <property type="entry name" value="Pribosyltran_N"/>
    <property type="match status" value="1"/>
</dbReference>
<dbReference type="GO" id="GO:0006164">
    <property type="term" value="P:purine nucleotide biosynthetic process"/>
    <property type="evidence" value="ECO:0007669"/>
    <property type="project" value="TreeGrafter"/>
</dbReference>
<dbReference type="InterPro" id="IPR000836">
    <property type="entry name" value="PRTase_dom"/>
</dbReference>
<sequence>MRTGKGRSEGQAFHRRLLSEYNTEITLENYVAYFELKPIAKSVEQMRKEIDEHTSLAAAVAGAAMFSSISHEGPVDLMATTETDSALEEMLKKRHEMEEKFFVELRASFVKVKKYLWQLEDDLLTRVHELEQLTEEEIRAMPDECIAKLYVKVQTILRYRSLNLAAFRKIMKKFMERCACDSLELQQRLMSIDETIFNSAIAQPRLDLRRIALDLIALYGTVYRLTYEETVAHLSHYEYRAGINIRRILPHSDTFFFTSNFPHQERQGNFAARILSGSTSLFCEKMICEVLQCPRYPPCCNQFPNGEINVSLSRTLRGDDVFVLQSLVRCDHLGLSHSGTFMELALMLHTARLSSAARITAVIPYLAYADSVSSVAVVAELLETMGCQHVITVDMSSEQVEGMFSVPLENISARYEFVRFIANHLTNEGHDFRNITVVSPSGTSVSRAKYFADALMNYMKLSSEEQFVSVCTAVHRHTNLPPLPPSSPPPVKNVSHRPCATDEPTATVTTTASRNFATSAGKASNLTANPELAHGTRHTPPVVTQAASRATCQTSLSKEKASKQQEPLQTHPYPQAGTACGAFSTPPRGGIPVQEDAINTVAFVKALRQQEEGVSAIREDRADNPAQTDGVALVGDVKGRLCIIVDTIIDEAIKICRTAWKLHEAGASRIILMATHLILSAGAEERLVKSPIDLIVVTDSVNQDVVFKKPLFAQKLRLLPIAPLLARAIEKMHTENTLATLFER</sequence>
<organism evidence="5 6">
    <name type="scientific">Trypanosoma cruzi marinkellei</name>
    <dbReference type="NCBI Taxonomy" id="85056"/>
    <lineage>
        <taxon>Eukaryota</taxon>
        <taxon>Discoba</taxon>
        <taxon>Euglenozoa</taxon>
        <taxon>Kinetoplastea</taxon>
        <taxon>Metakinetoplastina</taxon>
        <taxon>Trypanosomatida</taxon>
        <taxon>Trypanosomatidae</taxon>
        <taxon>Trypanosoma</taxon>
        <taxon>Schizotrypanum</taxon>
    </lineage>
</organism>
<gene>
    <name evidence="5" type="ORF">MOQ_008947</name>
</gene>
<dbReference type="CDD" id="cd06223">
    <property type="entry name" value="PRTases_typeI"/>
    <property type="match status" value="1"/>
</dbReference>